<accession>A0ABY3CES3</accession>
<dbReference type="PANTHER" id="PTHR36973:SF4">
    <property type="entry name" value="NODULATION PROTEIN"/>
    <property type="match status" value="1"/>
</dbReference>
<feature type="domain" description="Methyltransferase FkbM" evidence="1">
    <location>
        <begin position="67"/>
        <end position="227"/>
    </location>
</feature>
<evidence type="ECO:0000313" key="3">
    <source>
        <dbReference type="Proteomes" id="UP000733744"/>
    </source>
</evidence>
<organism evidence="2 3">
    <name type="scientific">Candidatus Methylobacter oryzae</name>
    <dbReference type="NCBI Taxonomy" id="2497749"/>
    <lineage>
        <taxon>Bacteria</taxon>
        <taxon>Pseudomonadati</taxon>
        <taxon>Pseudomonadota</taxon>
        <taxon>Gammaproteobacteria</taxon>
        <taxon>Methylococcales</taxon>
        <taxon>Methylococcaceae</taxon>
        <taxon>Methylobacter</taxon>
    </lineage>
</organism>
<dbReference type="RefSeq" id="WP_127029004.1">
    <property type="nucleotide sequence ID" value="NZ_RYFG02000018.1"/>
</dbReference>
<dbReference type="GO" id="GO:0008168">
    <property type="term" value="F:methyltransferase activity"/>
    <property type="evidence" value="ECO:0007669"/>
    <property type="project" value="UniProtKB-KW"/>
</dbReference>
<dbReference type="InterPro" id="IPR006342">
    <property type="entry name" value="FkbM_mtfrase"/>
</dbReference>
<dbReference type="GO" id="GO:0032259">
    <property type="term" value="P:methylation"/>
    <property type="evidence" value="ECO:0007669"/>
    <property type="project" value="UniProtKB-KW"/>
</dbReference>
<keyword evidence="2" id="KW-0808">Transferase</keyword>
<sequence length="267" mass="30531">MLRFLQHYTHAIDLRLGLICELKRAARFGKTLPKHIIPRVLKCPHSYDDKILLLRLLDPGQSNLLIDVGGNSGYWCESFLEFFPNTGVVAFEPLKHEFEKYKLRFQNTDNIEVHNVGLSDKKELLEIRVAELSSHSSLHDYAIAQPALQVKFEGTQTAYLDTLDSFELGAISADRKLLKIDVQGHELNVLHGAVNTLPHIDVVLIECSFLGEYENITPSFALIAGFLSKFDLYPVMFRDYGTSLGPHAWERDVIFCKKFLLNNIWDW</sequence>
<dbReference type="PANTHER" id="PTHR36973">
    <property type="entry name" value="SLL1456 PROTEIN-RELATED"/>
    <property type="match status" value="1"/>
</dbReference>
<keyword evidence="3" id="KW-1185">Reference proteome</keyword>
<dbReference type="Pfam" id="PF05050">
    <property type="entry name" value="Methyltransf_21"/>
    <property type="match status" value="1"/>
</dbReference>
<protein>
    <submittedName>
        <fullName evidence="2">FkbM family methyltransferase</fullName>
    </submittedName>
</protein>
<dbReference type="EMBL" id="RYFG02000018">
    <property type="protein sequence ID" value="TRX01786.1"/>
    <property type="molecule type" value="Genomic_DNA"/>
</dbReference>
<dbReference type="InterPro" id="IPR053188">
    <property type="entry name" value="FkbM_Methyltransferase"/>
</dbReference>
<reference evidence="2 3" key="1">
    <citation type="journal article" date="2019" name="Antonie Van Leeuwenhoek">
        <title>Description of 'Ca. Methylobacter oryzae' KRF1, a novel species from the environmentally important Methylobacter clade 2.</title>
        <authorList>
            <person name="Khatri K."/>
            <person name="Mohite J.A."/>
            <person name="Pandit P.S."/>
            <person name="Bahulikar R."/>
            <person name="Rahalkar M.C."/>
        </authorList>
    </citation>
    <scope>NUCLEOTIDE SEQUENCE [LARGE SCALE GENOMIC DNA]</scope>
    <source>
        <strain evidence="2 3">KRF1</strain>
    </source>
</reference>
<gene>
    <name evidence="2" type="ORF">EKO24_003375</name>
</gene>
<dbReference type="Proteomes" id="UP000733744">
    <property type="component" value="Unassembled WGS sequence"/>
</dbReference>
<comment type="caution">
    <text evidence="2">The sequence shown here is derived from an EMBL/GenBank/DDBJ whole genome shotgun (WGS) entry which is preliminary data.</text>
</comment>
<dbReference type="Gene3D" id="3.40.50.150">
    <property type="entry name" value="Vaccinia Virus protein VP39"/>
    <property type="match status" value="1"/>
</dbReference>
<dbReference type="SUPFAM" id="SSF53335">
    <property type="entry name" value="S-adenosyl-L-methionine-dependent methyltransferases"/>
    <property type="match status" value="1"/>
</dbReference>
<dbReference type="NCBIfam" id="TIGR01444">
    <property type="entry name" value="fkbM_fam"/>
    <property type="match status" value="1"/>
</dbReference>
<name>A0ABY3CES3_9GAMM</name>
<keyword evidence="2" id="KW-0489">Methyltransferase</keyword>
<evidence type="ECO:0000313" key="2">
    <source>
        <dbReference type="EMBL" id="TRX01786.1"/>
    </source>
</evidence>
<evidence type="ECO:0000259" key="1">
    <source>
        <dbReference type="Pfam" id="PF05050"/>
    </source>
</evidence>
<proteinExistence type="predicted"/>
<dbReference type="InterPro" id="IPR029063">
    <property type="entry name" value="SAM-dependent_MTases_sf"/>
</dbReference>